<evidence type="ECO:0000313" key="9">
    <source>
        <dbReference type="Proteomes" id="UP001326715"/>
    </source>
</evidence>
<dbReference type="GO" id="GO:0003735">
    <property type="term" value="F:structural constituent of ribosome"/>
    <property type="evidence" value="ECO:0007669"/>
    <property type="project" value="InterPro"/>
</dbReference>
<organism evidence="6 8">
    <name type="scientific">Chitinophaga sancti</name>
    <dbReference type="NCBI Taxonomy" id="1004"/>
    <lineage>
        <taxon>Bacteria</taxon>
        <taxon>Pseudomonadati</taxon>
        <taxon>Bacteroidota</taxon>
        <taxon>Chitinophagia</taxon>
        <taxon>Chitinophagales</taxon>
        <taxon>Chitinophagaceae</taxon>
        <taxon>Chitinophaga</taxon>
    </lineage>
</organism>
<sequence>MLIIDSKDCENIDKALKKYKKKFEKARILLQLRGRQSFTKPSVKRRTQVLKAVYKQQLATGKFDA</sequence>
<dbReference type="Proteomes" id="UP000183788">
    <property type="component" value="Unassembled WGS sequence"/>
</dbReference>
<evidence type="ECO:0000313" key="6">
    <source>
        <dbReference type="EMBL" id="SFW57285.1"/>
    </source>
</evidence>
<comment type="similarity">
    <text evidence="1 5">Belongs to the bacterial ribosomal protein bS21 family.</text>
</comment>
<dbReference type="NCBIfam" id="TIGR00030">
    <property type="entry name" value="S21p"/>
    <property type="match status" value="1"/>
</dbReference>
<dbReference type="Proteomes" id="UP001326715">
    <property type="component" value="Chromosome"/>
</dbReference>
<reference evidence="6 8" key="1">
    <citation type="submission" date="2016-11" db="EMBL/GenBank/DDBJ databases">
        <authorList>
            <person name="Jaros S."/>
            <person name="Januszkiewicz K."/>
            <person name="Wedrychowicz H."/>
        </authorList>
    </citation>
    <scope>NUCLEOTIDE SEQUENCE [LARGE SCALE GENOMIC DNA]</scope>
    <source>
        <strain evidence="6 8">DSM 784</strain>
    </source>
</reference>
<dbReference type="InterPro" id="IPR038380">
    <property type="entry name" value="Ribosomal_bS21_sf"/>
</dbReference>
<keyword evidence="3 5" id="KW-0687">Ribonucleoprotein</keyword>
<dbReference type="Pfam" id="PF01165">
    <property type="entry name" value="Ribosomal_S21"/>
    <property type="match status" value="1"/>
</dbReference>
<name>A0A1K1QC33_9BACT</name>
<gene>
    <name evidence="5 7" type="primary">rpsU</name>
    <name evidence="6" type="ORF">SAMN05661012_02658</name>
    <name evidence="7" type="ORF">SR876_16425</name>
</gene>
<dbReference type="EMBL" id="FPIZ01000007">
    <property type="protein sequence ID" value="SFW57285.1"/>
    <property type="molecule type" value="Genomic_DNA"/>
</dbReference>
<dbReference type="HAMAP" id="MF_00358">
    <property type="entry name" value="Ribosomal_bS21"/>
    <property type="match status" value="1"/>
</dbReference>
<proteinExistence type="inferred from homology"/>
<dbReference type="RefSeq" id="WP_072360725.1">
    <property type="nucleotide sequence ID" value="NZ_CBHWAX010000016.1"/>
</dbReference>
<keyword evidence="2 5" id="KW-0689">Ribosomal protein</keyword>
<evidence type="ECO:0000256" key="4">
    <source>
        <dbReference type="ARBA" id="ARBA00035135"/>
    </source>
</evidence>
<evidence type="ECO:0000256" key="3">
    <source>
        <dbReference type="ARBA" id="ARBA00023274"/>
    </source>
</evidence>
<keyword evidence="9" id="KW-1185">Reference proteome</keyword>
<dbReference type="STRING" id="1004.SAMN05661012_02658"/>
<dbReference type="OrthoDB" id="598353at2"/>
<dbReference type="InterPro" id="IPR001911">
    <property type="entry name" value="Ribosomal_bS21"/>
</dbReference>
<protein>
    <recommendedName>
        <fullName evidence="4 5">Small ribosomal subunit protein bS21</fullName>
    </recommendedName>
</protein>
<dbReference type="EMBL" id="CP140154">
    <property type="protein sequence ID" value="WQG93102.1"/>
    <property type="molecule type" value="Genomic_DNA"/>
</dbReference>
<evidence type="ECO:0000256" key="5">
    <source>
        <dbReference type="HAMAP-Rule" id="MF_00358"/>
    </source>
</evidence>
<dbReference type="AlphaFoldDB" id="A0A1K1QC33"/>
<accession>A0A1K1QC33</accession>
<evidence type="ECO:0000313" key="8">
    <source>
        <dbReference type="Proteomes" id="UP000183788"/>
    </source>
</evidence>
<dbReference type="GO" id="GO:0006412">
    <property type="term" value="P:translation"/>
    <property type="evidence" value="ECO:0007669"/>
    <property type="project" value="UniProtKB-UniRule"/>
</dbReference>
<dbReference type="GO" id="GO:0005840">
    <property type="term" value="C:ribosome"/>
    <property type="evidence" value="ECO:0007669"/>
    <property type="project" value="UniProtKB-KW"/>
</dbReference>
<evidence type="ECO:0000256" key="1">
    <source>
        <dbReference type="ARBA" id="ARBA00006640"/>
    </source>
</evidence>
<evidence type="ECO:0000313" key="7">
    <source>
        <dbReference type="EMBL" id="WQG93102.1"/>
    </source>
</evidence>
<dbReference type="Gene3D" id="1.20.5.1150">
    <property type="entry name" value="Ribosomal protein S8"/>
    <property type="match status" value="1"/>
</dbReference>
<reference evidence="7 9" key="2">
    <citation type="submission" date="2023-11" db="EMBL/GenBank/DDBJ databases">
        <title>MicrobeMod: A computational toolkit for identifying prokaryotic methylation and restriction-modification with nanopore sequencing.</title>
        <authorList>
            <person name="Crits-Christoph A."/>
            <person name="Kang S.C."/>
            <person name="Lee H."/>
            <person name="Ostrov N."/>
        </authorList>
    </citation>
    <scope>NUCLEOTIDE SEQUENCE [LARGE SCALE GENOMIC DNA]</scope>
    <source>
        <strain evidence="7 9">ATCC 23090</strain>
    </source>
</reference>
<evidence type="ECO:0000256" key="2">
    <source>
        <dbReference type="ARBA" id="ARBA00022980"/>
    </source>
</evidence>
<dbReference type="GO" id="GO:1990904">
    <property type="term" value="C:ribonucleoprotein complex"/>
    <property type="evidence" value="ECO:0007669"/>
    <property type="project" value="UniProtKB-KW"/>
</dbReference>